<dbReference type="EMBL" id="JAULUE010002052">
    <property type="protein sequence ID" value="KAK5898674.1"/>
    <property type="molecule type" value="Genomic_DNA"/>
</dbReference>
<evidence type="ECO:0000313" key="4">
    <source>
        <dbReference type="Proteomes" id="UP001335648"/>
    </source>
</evidence>
<dbReference type="GO" id="GO:0043066">
    <property type="term" value="P:negative regulation of apoptotic process"/>
    <property type="evidence" value="ECO:0007669"/>
    <property type="project" value="TreeGrafter"/>
</dbReference>
<dbReference type="InterPro" id="IPR051938">
    <property type="entry name" value="Apopto_cytoskel_mod"/>
</dbReference>
<gene>
    <name evidence="3" type="ORF">CesoFtcFv8_008226</name>
</gene>
<dbReference type="PANTHER" id="PTHR44145">
    <property type="entry name" value="DNAJ HOMOLOG SUBFAMILY A MEMBER 3, MITOCHONDRIAL"/>
    <property type="match status" value="1"/>
</dbReference>
<keyword evidence="1" id="KW-0143">Chaperone</keyword>
<comment type="caution">
    <text evidence="3">The sequence shown here is derived from an EMBL/GenBank/DDBJ whole genome shotgun (WGS) entry which is preliminary data.</text>
</comment>
<accession>A0AAN8H3W7</accession>
<dbReference type="GO" id="GO:0007005">
    <property type="term" value="P:mitochondrion organization"/>
    <property type="evidence" value="ECO:0007669"/>
    <property type="project" value="TreeGrafter"/>
</dbReference>
<evidence type="ECO:0000313" key="3">
    <source>
        <dbReference type="EMBL" id="KAK5898674.1"/>
    </source>
</evidence>
<evidence type="ECO:0000256" key="1">
    <source>
        <dbReference type="ARBA" id="ARBA00023186"/>
    </source>
</evidence>
<dbReference type="Gene3D" id="2.60.260.20">
    <property type="entry name" value="Urease metallochaperone UreE, N-terminal domain"/>
    <property type="match status" value="1"/>
</dbReference>
<dbReference type="GO" id="GO:0019901">
    <property type="term" value="F:protein kinase binding"/>
    <property type="evidence" value="ECO:0007669"/>
    <property type="project" value="TreeGrafter"/>
</dbReference>
<organism evidence="3 4">
    <name type="scientific">Champsocephalus esox</name>
    <name type="common">pike icefish</name>
    <dbReference type="NCBI Taxonomy" id="159716"/>
    <lineage>
        <taxon>Eukaryota</taxon>
        <taxon>Metazoa</taxon>
        <taxon>Chordata</taxon>
        <taxon>Craniata</taxon>
        <taxon>Vertebrata</taxon>
        <taxon>Euteleostomi</taxon>
        <taxon>Actinopterygii</taxon>
        <taxon>Neopterygii</taxon>
        <taxon>Teleostei</taxon>
        <taxon>Neoteleostei</taxon>
        <taxon>Acanthomorphata</taxon>
        <taxon>Eupercaria</taxon>
        <taxon>Perciformes</taxon>
        <taxon>Notothenioidei</taxon>
        <taxon>Channichthyidae</taxon>
        <taxon>Champsocephalus</taxon>
    </lineage>
</organism>
<evidence type="ECO:0000256" key="2">
    <source>
        <dbReference type="SAM" id="MobiDB-lite"/>
    </source>
</evidence>
<name>A0AAN8H3W7_9TELE</name>
<sequence length="81" mass="9022">MSSYSYGDHYVHIKIRVPKKLTRRQRSLLLSYAEEETDVPGTVNGVEPSTGGSSSSGERRHTQTEEEEGGGFLSKLKNMFS</sequence>
<reference evidence="3 4" key="1">
    <citation type="journal article" date="2023" name="Mol. Biol. Evol.">
        <title>Genomics of Secondarily Temperate Adaptation in the Only Non-Antarctic Icefish.</title>
        <authorList>
            <person name="Rivera-Colon A.G."/>
            <person name="Rayamajhi N."/>
            <person name="Minhas B.F."/>
            <person name="Madrigal G."/>
            <person name="Bilyk K.T."/>
            <person name="Yoon V."/>
            <person name="Hune M."/>
            <person name="Gregory S."/>
            <person name="Cheng C.H.C."/>
            <person name="Catchen J.M."/>
        </authorList>
    </citation>
    <scope>NUCLEOTIDE SEQUENCE [LARGE SCALE GENOMIC DNA]</scope>
    <source>
        <strain evidence="3">JC2023a</strain>
    </source>
</reference>
<keyword evidence="4" id="KW-1185">Reference proteome</keyword>
<dbReference type="GO" id="GO:0005739">
    <property type="term" value="C:mitochondrion"/>
    <property type="evidence" value="ECO:0007669"/>
    <property type="project" value="TreeGrafter"/>
</dbReference>
<proteinExistence type="predicted"/>
<dbReference type="Proteomes" id="UP001335648">
    <property type="component" value="Unassembled WGS sequence"/>
</dbReference>
<feature type="region of interest" description="Disordered" evidence="2">
    <location>
        <begin position="34"/>
        <end position="81"/>
    </location>
</feature>
<dbReference type="PANTHER" id="PTHR44145:SF3">
    <property type="entry name" value="DNAJ HOMOLOG SUBFAMILY A MEMBER 3, MITOCHONDRIAL"/>
    <property type="match status" value="1"/>
</dbReference>
<protein>
    <submittedName>
        <fullName evidence="3">Uncharacterized protein</fullName>
    </submittedName>
</protein>
<dbReference type="AlphaFoldDB" id="A0AAN8H3W7"/>